<dbReference type="InterPro" id="IPR053861">
    <property type="entry name" value="Phage_Mu_Gp45_N"/>
</dbReference>
<dbReference type="EMBL" id="SJFN01000045">
    <property type="protein sequence ID" value="TBW33350.1"/>
    <property type="molecule type" value="Genomic_DNA"/>
</dbReference>
<name>A0A4Q9VGW3_9HYPH</name>
<dbReference type="OrthoDB" id="8449472at2"/>
<gene>
    <name evidence="2" type="ORF">EYW49_20540</name>
</gene>
<dbReference type="RefSeq" id="WP_131311506.1">
    <property type="nucleotide sequence ID" value="NZ_SJFN01000045.1"/>
</dbReference>
<evidence type="ECO:0000313" key="3">
    <source>
        <dbReference type="Proteomes" id="UP000292781"/>
    </source>
</evidence>
<feature type="domain" description="Bacteriophage Mu Gp45 N-terminal" evidence="1">
    <location>
        <begin position="17"/>
        <end position="81"/>
    </location>
</feature>
<proteinExistence type="predicted"/>
<evidence type="ECO:0000259" key="1">
    <source>
        <dbReference type="Pfam" id="PF06890"/>
    </source>
</evidence>
<organism evidence="2 3">
    <name type="scientific">Siculibacillus lacustris</name>
    <dbReference type="NCBI Taxonomy" id="1549641"/>
    <lineage>
        <taxon>Bacteria</taxon>
        <taxon>Pseudomonadati</taxon>
        <taxon>Pseudomonadota</taxon>
        <taxon>Alphaproteobacteria</taxon>
        <taxon>Hyphomicrobiales</taxon>
        <taxon>Ancalomicrobiaceae</taxon>
        <taxon>Siculibacillus</taxon>
    </lineage>
</organism>
<reference evidence="2 3" key="1">
    <citation type="submission" date="2019-02" db="EMBL/GenBank/DDBJ databases">
        <title>Siculibacillus lacustris gen. nov., sp. nov., a new rosette-forming bacterium isolated from a freshwater crater lake (Lake St. Ana, Romania).</title>
        <authorList>
            <person name="Felfoldi T."/>
            <person name="Marton Z."/>
            <person name="Szabo A."/>
            <person name="Mentes A."/>
            <person name="Boka K."/>
            <person name="Marialigeti K."/>
            <person name="Mathe I."/>
            <person name="Koncz M."/>
            <person name="Schumann P."/>
            <person name="Toth E."/>
        </authorList>
    </citation>
    <scope>NUCLEOTIDE SEQUENCE [LARGE SCALE GENOMIC DNA]</scope>
    <source>
        <strain evidence="2 3">SA-279</strain>
    </source>
</reference>
<evidence type="ECO:0000313" key="2">
    <source>
        <dbReference type="EMBL" id="TBW33350.1"/>
    </source>
</evidence>
<keyword evidence="3" id="KW-1185">Reference proteome</keyword>
<sequence length="168" mass="17511">MSNDPETRAQVAAMIRRVRLADIDASGPQHIIRGTGLKGEEVLAPRVKDFGFSSSPPPGSVGLLAALGGRSDRAMLFGLDHADYGPRDLAVGHTAIYDAFGNIVSLVQSEIRIVSATKITLRAPAVTIDSPVIKLGSDGAAMPAAMQGTTDTGGFADITNLSTRVLIE</sequence>
<comment type="caution">
    <text evidence="2">The sequence shown here is derived from an EMBL/GenBank/DDBJ whole genome shotgun (WGS) entry which is preliminary data.</text>
</comment>
<protein>
    <recommendedName>
        <fullName evidence="1">Bacteriophage Mu Gp45 N-terminal domain-containing protein</fullName>
    </recommendedName>
</protein>
<dbReference type="Pfam" id="PF06890">
    <property type="entry name" value="Phage_Mu_Gp45"/>
    <property type="match status" value="1"/>
</dbReference>
<dbReference type="Proteomes" id="UP000292781">
    <property type="component" value="Unassembled WGS sequence"/>
</dbReference>
<dbReference type="AlphaFoldDB" id="A0A4Q9VGW3"/>
<accession>A0A4Q9VGW3</accession>